<proteinExistence type="predicted"/>
<feature type="signal peptide" evidence="1">
    <location>
        <begin position="1"/>
        <end position="23"/>
    </location>
</feature>
<feature type="chain" id="PRO_5014868912" evidence="1">
    <location>
        <begin position="24"/>
        <end position="159"/>
    </location>
</feature>
<accession>A0A2K8YYH1</accession>
<dbReference type="EMBL" id="CP025096">
    <property type="protein sequence ID" value="AUD02683.1"/>
    <property type="molecule type" value="Genomic_DNA"/>
</dbReference>
<gene>
    <name evidence="2" type="ORF">CWM47_13055</name>
</gene>
<keyword evidence="3" id="KW-1185">Reference proteome</keyword>
<dbReference type="AlphaFoldDB" id="A0A2K8YYH1"/>
<name>A0A2K8YYH1_9BACT</name>
<evidence type="ECO:0000313" key="2">
    <source>
        <dbReference type="EMBL" id="AUD02683.1"/>
    </source>
</evidence>
<evidence type="ECO:0000256" key="1">
    <source>
        <dbReference type="SAM" id="SignalP"/>
    </source>
</evidence>
<dbReference type="KEGG" id="spir:CWM47_13055"/>
<dbReference type="RefSeq" id="WP_100988400.1">
    <property type="nucleotide sequence ID" value="NZ_CP025096.1"/>
</dbReference>
<dbReference type="Proteomes" id="UP000232883">
    <property type="component" value="Chromosome"/>
</dbReference>
<organism evidence="2 3">
    <name type="scientific">Spirosoma pollinicola</name>
    <dbReference type="NCBI Taxonomy" id="2057025"/>
    <lineage>
        <taxon>Bacteria</taxon>
        <taxon>Pseudomonadati</taxon>
        <taxon>Bacteroidota</taxon>
        <taxon>Cytophagia</taxon>
        <taxon>Cytophagales</taxon>
        <taxon>Cytophagaceae</taxon>
        <taxon>Spirosoma</taxon>
    </lineage>
</organism>
<sequence>MINRYYPRLLIALVTLTGLSARAQSVTHFPQVVVIGPNANTITVPTAGSNYNLLVEGGILTEHLRVANRTGQYWADYVFAPGYRLLSLSEVKRYITLHGHLPDMPSAATVNTEGIDVVQTQRLLLQKIEELTLHAIRQEAAITRLQRQLRHRVRSAHRQ</sequence>
<evidence type="ECO:0000313" key="3">
    <source>
        <dbReference type="Proteomes" id="UP000232883"/>
    </source>
</evidence>
<protein>
    <submittedName>
        <fullName evidence="2">Uncharacterized protein</fullName>
    </submittedName>
</protein>
<keyword evidence="1" id="KW-0732">Signal</keyword>
<dbReference type="OrthoDB" id="1163828at2"/>
<reference evidence="2 3" key="1">
    <citation type="submission" date="2017-11" db="EMBL/GenBank/DDBJ databases">
        <title>Taxonomic description and genome sequences of Spirosoma HA7 sp. nov., isolated from pollen microhabitat of Corylus avellana.</title>
        <authorList>
            <person name="Ambika Manirajan B."/>
            <person name="Suarez C."/>
            <person name="Ratering S."/>
            <person name="Geissler-Plaum R."/>
            <person name="Cardinale M."/>
            <person name="Sylvia S."/>
        </authorList>
    </citation>
    <scope>NUCLEOTIDE SEQUENCE [LARGE SCALE GENOMIC DNA]</scope>
    <source>
        <strain evidence="2 3">HA7</strain>
    </source>
</reference>